<reference evidence="1 2" key="1">
    <citation type="journal article" date="2016" name="Nat. Commun.">
        <title>Thousands of microbial genomes shed light on interconnected biogeochemical processes in an aquifer system.</title>
        <authorList>
            <person name="Anantharaman K."/>
            <person name="Brown C.T."/>
            <person name="Hug L.A."/>
            <person name="Sharon I."/>
            <person name="Castelle C.J."/>
            <person name="Probst A.J."/>
            <person name="Thomas B.C."/>
            <person name="Singh A."/>
            <person name="Wilkins M.J."/>
            <person name="Karaoz U."/>
            <person name="Brodie E.L."/>
            <person name="Williams K.H."/>
            <person name="Hubbard S.S."/>
            <person name="Banfield J.F."/>
        </authorList>
    </citation>
    <scope>NUCLEOTIDE SEQUENCE [LARGE SCALE GENOMIC DNA]</scope>
</reference>
<comment type="caution">
    <text evidence="1">The sequence shown here is derived from an EMBL/GenBank/DDBJ whole genome shotgun (WGS) entry which is preliminary data.</text>
</comment>
<dbReference type="EMBL" id="MFYX01000047">
    <property type="protein sequence ID" value="OGK05802.1"/>
    <property type="molecule type" value="Genomic_DNA"/>
</dbReference>
<gene>
    <name evidence="1" type="ORF">A2519_01805</name>
</gene>
<sequence>MKKMLKKIPQFKNEDAERDFWAKADTSEYFDMSKPKRVILPNLKPSTEKIFLRLHANLLYRIKSVANKNDIPYQSYMKLILSDKIQELFHLPMKAATVHGGGTKVGRG</sequence>
<evidence type="ECO:0000313" key="2">
    <source>
        <dbReference type="Proteomes" id="UP000179243"/>
    </source>
</evidence>
<protein>
    <submittedName>
        <fullName evidence="1">Uncharacterized protein</fullName>
    </submittedName>
</protein>
<accession>A0A1F7FH34</accession>
<name>A0A1F7FH34_UNCRA</name>
<dbReference type="Proteomes" id="UP000179243">
    <property type="component" value="Unassembled WGS sequence"/>
</dbReference>
<dbReference type="InterPro" id="IPR022148">
    <property type="entry name" value="CopG_antitoxin"/>
</dbReference>
<dbReference type="AlphaFoldDB" id="A0A1F7FH34"/>
<dbReference type="Pfam" id="PF12441">
    <property type="entry name" value="CopG_antitoxin"/>
    <property type="match status" value="1"/>
</dbReference>
<proteinExistence type="predicted"/>
<organism evidence="1 2">
    <name type="scientific">Candidatus Raymondbacteria bacterium RIFOXYD12_FULL_49_13</name>
    <dbReference type="NCBI Taxonomy" id="1817890"/>
    <lineage>
        <taxon>Bacteria</taxon>
        <taxon>Raymondiibacteriota</taxon>
    </lineage>
</organism>
<evidence type="ECO:0000313" key="1">
    <source>
        <dbReference type="EMBL" id="OGK05802.1"/>
    </source>
</evidence>